<organism evidence="3 4">
    <name type="scientific">Hymenobacter sediminicola</name>
    <dbReference type="NCBI Taxonomy" id="2761579"/>
    <lineage>
        <taxon>Bacteria</taxon>
        <taxon>Pseudomonadati</taxon>
        <taxon>Bacteroidota</taxon>
        <taxon>Cytophagia</taxon>
        <taxon>Cytophagales</taxon>
        <taxon>Hymenobacteraceae</taxon>
        <taxon>Hymenobacter</taxon>
    </lineage>
</organism>
<keyword evidence="3" id="KW-0808">Transferase</keyword>
<dbReference type="InterPro" id="IPR028098">
    <property type="entry name" value="Glyco_trans_4-like_N"/>
</dbReference>
<evidence type="ECO:0000313" key="4">
    <source>
        <dbReference type="Proteomes" id="UP000515489"/>
    </source>
</evidence>
<dbReference type="Proteomes" id="UP000515489">
    <property type="component" value="Chromosome"/>
</dbReference>
<dbReference type="AlphaFoldDB" id="A0A7G7W415"/>
<name>A0A7G7W415_9BACT</name>
<protein>
    <submittedName>
        <fullName evidence="3">Glycosyltransferase family 4 protein</fullName>
    </submittedName>
</protein>
<gene>
    <name evidence="3" type="ORF">H4317_13110</name>
</gene>
<dbReference type="PANTHER" id="PTHR12526">
    <property type="entry name" value="GLYCOSYLTRANSFERASE"/>
    <property type="match status" value="1"/>
</dbReference>
<dbReference type="InterPro" id="IPR001296">
    <property type="entry name" value="Glyco_trans_1"/>
</dbReference>
<dbReference type="EMBL" id="CP060202">
    <property type="protein sequence ID" value="QNH61108.1"/>
    <property type="molecule type" value="Genomic_DNA"/>
</dbReference>
<accession>A0A7G7W415</accession>
<dbReference type="RefSeq" id="WP_185887038.1">
    <property type="nucleotide sequence ID" value="NZ_CP060202.1"/>
</dbReference>
<sequence length="417" mass="45458">MKVGLATPIDIEVLCPHLDLPAGTVPPQGLGGSATTPLVQGLLAAGHTVSVYTLGRNIPEPVVLRGPRLTVYVGNFRARARQYCPDMFEAEATIIRQFIDLDQPDIVHAHWGYEFARGALASGFPHLITLHDNPWNVLRYQPDLYRVVRLLLKLWVLRRGQHFTAVSPYLAQALESASRKLTVVPNAVLPAPGGVKAFPDKKVRRIVSILTGWSELKNAATALQAFRQVREQLGPDLEYWLYGPDYGPGEAAQQWAEAQGLAAGVQFGGLLPHEELLHCLPTFDVLLHPSREESFGLTLVEAMQAGLPVVGGSHSGAVPWVLEGGRCGLLADINSPTAIAAALLTLFTQPARYEELSARGVDRVANHFSQSAVTAAYERLYQQVLGWNQTAARPLKTQAIDWQHIAEPRSVALSPLS</sequence>
<dbReference type="SUPFAM" id="SSF53756">
    <property type="entry name" value="UDP-Glycosyltransferase/glycogen phosphorylase"/>
    <property type="match status" value="1"/>
</dbReference>
<dbReference type="Gene3D" id="3.40.50.2000">
    <property type="entry name" value="Glycogen Phosphorylase B"/>
    <property type="match status" value="2"/>
</dbReference>
<feature type="domain" description="Glycosyl transferase family 1" evidence="1">
    <location>
        <begin position="215"/>
        <end position="359"/>
    </location>
</feature>
<dbReference type="Pfam" id="PF13439">
    <property type="entry name" value="Glyco_transf_4"/>
    <property type="match status" value="1"/>
</dbReference>
<evidence type="ECO:0000259" key="1">
    <source>
        <dbReference type="Pfam" id="PF00534"/>
    </source>
</evidence>
<dbReference type="GO" id="GO:0016757">
    <property type="term" value="F:glycosyltransferase activity"/>
    <property type="evidence" value="ECO:0007669"/>
    <property type="project" value="InterPro"/>
</dbReference>
<evidence type="ECO:0000259" key="2">
    <source>
        <dbReference type="Pfam" id="PF13439"/>
    </source>
</evidence>
<dbReference type="KEGG" id="hsk:H4317_13110"/>
<proteinExistence type="predicted"/>
<keyword evidence="4" id="KW-1185">Reference proteome</keyword>
<feature type="domain" description="Glycosyltransferase subfamily 4-like N-terminal" evidence="2">
    <location>
        <begin position="38"/>
        <end position="188"/>
    </location>
</feature>
<reference evidence="3 4" key="1">
    <citation type="submission" date="2020-08" db="EMBL/GenBank/DDBJ databases">
        <title>Hymenobacter sp. S2-20-2 genome sequencing.</title>
        <authorList>
            <person name="Jin L."/>
        </authorList>
    </citation>
    <scope>NUCLEOTIDE SEQUENCE [LARGE SCALE GENOMIC DNA]</scope>
    <source>
        <strain evidence="3 4">S2-20-2</strain>
    </source>
</reference>
<dbReference type="Pfam" id="PF00534">
    <property type="entry name" value="Glycos_transf_1"/>
    <property type="match status" value="1"/>
</dbReference>
<dbReference type="CDD" id="cd03801">
    <property type="entry name" value="GT4_PimA-like"/>
    <property type="match status" value="1"/>
</dbReference>
<evidence type="ECO:0000313" key="3">
    <source>
        <dbReference type="EMBL" id="QNH61108.1"/>
    </source>
</evidence>